<dbReference type="Proteomes" id="UP000024332">
    <property type="component" value="Unassembled WGS sequence"/>
</dbReference>
<evidence type="ECO:0000313" key="2">
    <source>
        <dbReference type="Proteomes" id="UP000024332"/>
    </source>
</evidence>
<evidence type="ECO:0000313" key="1">
    <source>
        <dbReference type="EMBL" id="EZQ04699.1"/>
    </source>
</evidence>
<dbReference type="STRING" id="1160895.CM19_08260"/>
<comment type="caution">
    <text evidence="1">The sequence shown here is derived from an EMBL/GenBank/DDBJ whole genome shotgun (WGS) entry which is preliminary data.</text>
</comment>
<dbReference type="EMBL" id="JFZT01000045">
    <property type="protein sequence ID" value="EZQ04699.1"/>
    <property type="molecule type" value="Genomic_DNA"/>
</dbReference>
<gene>
    <name evidence="1" type="ORF">CM19_08260</name>
</gene>
<organism evidence="1 2">
    <name type="scientific">Candidatus Acidianus copahuensis</name>
    <dbReference type="NCBI Taxonomy" id="1160895"/>
    <lineage>
        <taxon>Archaea</taxon>
        <taxon>Thermoproteota</taxon>
        <taxon>Thermoprotei</taxon>
        <taxon>Sulfolobales</taxon>
        <taxon>Sulfolobaceae</taxon>
        <taxon>Acidianus</taxon>
    </lineage>
</organism>
<reference evidence="1 2" key="1">
    <citation type="submission" date="2014-03" db="EMBL/GenBank/DDBJ databases">
        <title>Draft genome sequence of the novel thermoacidophilic archaea Acidianus copahuensis ALE1 strain, isolated from Copahue volcanic area in Neuquen Argentina.</title>
        <authorList>
            <person name="Urbieta M.S."/>
            <person name="Rascovan N."/>
            <person name="Castro C."/>
            <person name="Revale S."/>
            <person name="Giaveno M.A."/>
            <person name="Vazquez M.P."/>
            <person name="Donati E.R."/>
        </authorList>
    </citation>
    <scope>NUCLEOTIDE SEQUENCE [LARGE SCALE GENOMIC DNA]</scope>
    <source>
        <strain evidence="1 2">ALE1</strain>
    </source>
</reference>
<name>A0A031LNH3_9CREN</name>
<dbReference type="Pfam" id="PF07849">
    <property type="entry name" value="DUF1641"/>
    <property type="match status" value="1"/>
</dbReference>
<dbReference type="InterPro" id="IPR012440">
    <property type="entry name" value="DUF1641"/>
</dbReference>
<dbReference type="PANTHER" id="PTHR38433">
    <property type="match status" value="1"/>
</dbReference>
<dbReference type="AlphaFoldDB" id="A0A031LNH3"/>
<protein>
    <recommendedName>
        <fullName evidence="3">DUF1641 domain-containing protein</fullName>
    </recommendedName>
</protein>
<accession>A0A031LNH3</accession>
<keyword evidence="2" id="KW-1185">Reference proteome</keyword>
<proteinExistence type="predicted"/>
<sequence>MKILSELELSALDNILSQDKLLTLNHFLEMLEKLDKLGIIDVVNGVLDDEEFIGKIMSAVVNDKTLQLITEWNKMSGLLDLMTKGNVSEDLNYVIRLLDNLRDSGILEPIIGMLSDEEFIGKIMNALINDKTMELATKWDDVIGLVNMLSDKDTTESLKSVLDMIKTMNKIGILDPIKGMLSDEETMGKIMGGLVNDFTMSVLSNWNNITKDLGKLNLENFKYYVHLINSIGEAISTEKVKPVGLGGLLSALRDPEVQKGLGVVIDILKKIGQNYKS</sequence>
<evidence type="ECO:0008006" key="3">
    <source>
        <dbReference type="Google" id="ProtNLM"/>
    </source>
</evidence>
<dbReference type="PANTHER" id="PTHR38433:SF1">
    <property type="entry name" value="DUF1641 DOMAIN-CONTAINING PROTEIN"/>
    <property type="match status" value="1"/>
</dbReference>